<dbReference type="GO" id="GO:0008198">
    <property type="term" value="F:ferrous iron binding"/>
    <property type="evidence" value="ECO:0007669"/>
    <property type="project" value="TreeGrafter"/>
</dbReference>
<protein>
    <recommendedName>
        <fullName evidence="3">ferroxidase</fullName>
        <ecNumber evidence="3">1.16.3.1</ecNumber>
    </recommendedName>
</protein>
<keyword evidence="10" id="KW-0406">Ion transport</keyword>
<sequence>MPCLHWFPDMLLRCVSRLTRPAINAAALRLNYSASSRTAFFSTACLHQPNRSRQSTSYKRLIHNSYDRTKPLDLPTYDHICSETLESLTEFFEQAVEDCIHLKDADVTFGDGVLSIHFGSPYGSYVINRQRPNLQIWLSSPTSGPKRYDFIDGRWIYKHDGVCLHDLLAQETSEILKTPIDLSKCAFYKI</sequence>
<reference evidence="14 15" key="1">
    <citation type="submission" date="2020-04" db="EMBL/GenBank/DDBJ databases">
        <authorList>
            <person name="Alioto T."/>
            <person name="Alioto T."/>
            <person name="Gomez Garrido J."/>
        </authorList>
    </citation>
    <scope>NUCLEOTIDE SEQUENCE [LARGE SCALE GENOMIC DNA]</scope>
</reference>
<keyword evidence="5" id="KW-0813">Transport</keyword>
<name>A0A8S1D782_9INSE</name>
<evidence type="ECO:0000256" key="6">
    <source>
        <dbReference type="ARBA" id="ARBA00022496"/>
    </source>
</evidence>
<accession>A0A8S1D782</accession>
<dbReference type="GO" id="GO:0051537">
    <property type="term" value="F:2 iron, 2 sulfur cluster binding"/>
    <property type="evidence" value="ECO:0007669"/>
    <property type="project" value="TreeGrafter"/>
</dbReference>
<dbReference type="PANTHER" id="PTHR16821:SF2">
    <property type="entry name" value="FRATAXIN, MITOCHONDRIAL"/>
    <property type="match status" value="1"/>
</dbReference>
<evidence type="ECO:0000256" key="10">
    <source>
        <dbReference type="ARBA" id="ARBA00023065"/>
    </source>
</evidence>
<proteinExistence type="inferred from homology"/>
<dbReference type="Pfam" id="PF01491">
    <property type="entry name" value="Frataxin_Cyay"/>
    <property type="match status" value="1"/>
</dbReference>
<gene>
    <name evidence="14" type="ORF">CLODIP_2_CD16127</name>
</gene>
<dbReference type="GO" id="GO:0006879">
    <property type="term" value="P:intracellular iron ion homeostasis"/>
    <property type="evidence" value="ECO:0007669"/>
    <property type="project" value="UniProtKB-KW"/>
</dbReference>
<keyword evidence="7" id="KW-0809">Transit peptide</keyword>
<comment type="similarity">
    <text evidence="2">Belongs to the frataxin family.</text>
</comment>
<evidence type="ECO:0000313" key="14">
    <source>
        <dbReference type="EMBL" id="CAB3379612.1"/>
    </source>
</evidence>
<dbReference type="FunFam" id="3.30.920.10:FF:000002">
    <property type="entry name" value="Frataxin, mitochondrial"/>
    <property type="match status" value="1"/>
</dbReference>
<dbReference type="NCBIfam" id="TIGR03422">
    <property type="entry name" value="mito_frataxin"/>
    <property type="match status" value="1"/>
</dbReference>
<dbReference type="OrthoDB" id="1897642at2759"/>
<dbReference type="GO" id="GO:0016226">
    <property type="term" value="P:iron-sulfur cluster assembly"/>
    <property type="evidence" value="ECO:0007669"/>
    <property type="project" value="InterPro"/>
</dbReference>
<dbReference type="PROSITE" id="PS01344">
    <property type="entry name" value="FRATAXIN_1"/>
    <property type="match status" value="1"/>
</dbReference>
<evidence type="ECO:0000256" key="8">
    <source>
        <dbReference type="ARBA" id="ARBA00023002"/>
    </source>
</evidence>
<keyword evidence="12" id="KW-0350">Heme biosynthesis</keyword>
<dbReference type="EMBL" id="CADEPI010000190">
    <property type="protein sequence ID" value="CAB3379612.1"/>
    <property type="molecule type" value="Genomic_DNA"/>
</dbReference>
<evidence type="ECO:0000313" key="15">
    <source>
        <dbReference type="Proteomes" id="UP000494165"/>
    </source>
</evidence>
<dbReference type="GO" id="GO:0006783">
    <property type="term" value="P:heme biosynthetic process"/>
    <property type="evidence" value="ECO:0007669"/>
    <property type="project" value="UniProtKB-KW"/>
</dbReference>
<dbReference type="Proteomes" id="UP000494165">
    <property type="component" value="Unassembled WGS sequence"/>
</dbReference>
<dbReference type="SUPFAM" id="SSF55387">
    <property type="entry name" value="Frataxin/Nqo15-like"/>
    <property type="match status" value="1"/>
</dbReference>
<evidence type="ECO:0000256" key="12">
    <source>
        <dbReference type="ARBA" id="ARBA00023133"/>
    </source>
</evidence>
<evidence type="ECO:0000256" key="9">
    <source>
        <dbReference type="ARBA" id="ARBA00023004"/>
    </source>
</evidence>
<keyword evidence="9" id="KW-0408">Iron</keyword>
<dbReference type="PANTHER" id="PTHR16821">
    <property type="entry name" value="FRATAXIN"/>
    <property type="match status" value="1"/>
</dbReference>
<evidence type="ECO:0000256" key="3">
    <source>
        <dbReference type="ARBA" id="ARBA00013107"/>
    </source>
</evidence>
<evidence type="ECO:0000256" key="7">
    <source>
        <dbReference type="ARBA" id="ARBA00022946"/>
    </source>
</evidence>
<dbReference type="PRINTS" id="PR00904">
    <property type="entry name" value="FRATAXIN"/>
</dbReference>
<evidence type="ECO:0000256" key="1">
    <source>
        <dbReference type="ARBA" id="ARBA00004173"/>
    </source>
</evidence>
<keyword evidence="8" id="KW-0560">Oxidoreductase</keyword>
<comment type="subcellular location">
    <subcellularLocation>
        <location evidence="1">Mitochondrion</location>
    </subcellularLocation>
</comment>
<dbReference type="GO" id="GO:0034986">
    <property type="term" value="F:iron chaperone activity"/>
    <property type="evidence" value="ECO:0007669"/>
    <property type="project" value="TreeGrafter"/>
</dbReference>
<dbReference type="InterPro" id="IPR002908">
    <property type="entry name" value="Frataxin/CyaY"/>
</dbReference>
<dbReference type="GO" id="GO:0008199">
    <property type="term" value="F:ferric iron binding"/>
    <property type="evidence" value="ECO:0007669"/>
    <property type="project" value="InterPro"/>
</dbReference>
<dbReference type="GO" id="GO:0006826">
    <property type="term" value="P:iron ion transport"/>
    <property type="evidence" value="ECO:0007669"/>
    <property type="project" value="UniProtKB-KW"/>
</dbReference>
<keyword evidence="4" id="KW-0409">Iron storage</keyword>
<evidence type="ECO:0000256" key="4">
    <source>
        <dbReference type="ARBA" id="ARBA00022434"/>
    </source>
</evidence>
<dbReference type="Gene3D" id="3.30.920.10">
    <property type="entry name" value="Frataxin/CyaY"/>
    <property type="match status" value="1"/>
</dbReference>
<dbReference type="SMART" id="SM01219">
    <property type="entry name" value="Frataxin_Cyay"/>
    <property type="match status" value="1"/>
</dbReference>
<dbReference type="InterPro" id="IPR020895">
    <property type="entry name" value="Frataxin_CS"/>
</dbReference>
<evidence type="ECO:0000256" key="5">
    <source>
        <dbReference type="ARBA" id="ARBA00022448"/>
    </source>
</evidence>
<keyword evidence="15" id="KW-1185">Reference proteome</keyword>
<dbReference type="InterPro" id="IPR017789">
    <property type="entry name" value="Frataxin"/>
</dbReference>
<keyword evidence="11" id="KW-0496">Mitochondrion</keyword>
<comment type="caution">
    <text evidence="14">The sequence shown here is derived from an EMBL/GenBank/DDBJ whole genome shotgun (WGS) entry which is preliminary data.</text>
</comment>
<organism evidence="14 15">
    <name type="scientific">Cloeon dipterum</name>
    <dbReference type="NCBI Taxonomy" id="197152"/>
    <lineage>
        <taxon>Eukaryota</taxon>
        <taxon>Metazoa</taxon>
        <taxon>Ecdysozoa</taxon>
        <taxon>Arthropoda</taxon>
        <taxon>Hexapoda</taxon>
        <taxon>Insecta</taxon>
        <taxon>Pterygota</taxon>
        <taxon>Palaeoptera</taxon>
        <taxon>Ephemeroptera</taxon>
        <taxon>Pisciforma</taxon>
        <taxon>Baetidae</taxon>
        <taxon>Cloeon</taxon>
    </lineage>
</organism>
<evidence type="ECO:0000256" key="13">
    <source>
        <dbReference type="ARBA" id="ARBA00047990"/>
    </source>
</evidence>
<dbReference type="PROSITE" id="PS50810">
    <property type="entry name" value="FRATAXIN_2"/>
    <property type="match status" value="1"/>
</dbReference>
<dbReference type="GO" id="GO:0005739">
    <property type="term" value="C:mitochondrion"/>
    <property type="evidence" value="ECO:0007669"/>
    <property type="project" value="UniProtKB-SubCell"/>
</dbReference>
<dbReference type="InterPro" id="IPR036524">
    <property type="entry name" value="Frataxin/CyaY_sf"/>
</dbReference>
<comment type="catalytic activity">
    <reaction evidence="13">
        <text>4 Fe(2+) + O2 + 4 H(+) = 4 Fe(3+) + 2 H2O</text>
        <dbReference type="Rhea" id="RHEA:11148"/>
        <dbReference type="ChEBI" id="CHEBI:15377"/>
        <dbReference type="ChEBI" id="CHEBI:15378"/>
        <dbReference type="ChEBI" id="CHEBI:15379"/>
        <dbReference type="ChEBI" id="CHEBI:29033"/>
        <dbReference type="ChEBI" id="CHEBI:29034"/>
        <dbReference type="EC" id="1.16.3.1"/>
    </reaction>
</comment>
<evidence type="ECO:0000256" key="2">
    <source>
        <dbReference type="ARBA" id="ARBA00008183"/>
    </source>
</evidence>
<dbReference type="NCBIfam" id="TIGR03421">
    <property type="entry name" value="FeS_CyaY"/>
    <property type="match status" value="1"/>
</dbReference>
<evidence type="ECO:0000256" key="11">
    <source>
        <dbReference type="ARBA" id="ARBA00023128"/>
    </source>
</evidence>
<keyword evidence="6" id="KW-0410">Iron transport</keyword>
<dbReference type="AlphaFoldDB" id="A0A8S1D782"/>
<dbReference type="GO" id="GO:0004322">
    <property type="term" value="F:ferroxidase activity"/>
    <property type="evidence" value="ECO:0007669"/>
    <property type="project" value="UniProtKB-EC"/>
</dbReference>
<dbReference type="EC" id="1.16.3.1" evidence="3"/>